<feature type="domain" description="MSP" evidence="3">
    <location>
        <begin position="27"/>
        <end position="163"/>
    </location>
</feature>
<dbReference type="AlphaFoldDB" id="A0ABD2HUA2"/>
<keyword evidence="5" id="KW-1185">Reference proteome</keyword>
<dbReference type="SUPFAM" id="SSF49354">
    <property type="entry name" value="PapD-like"/>
    <property type="match status" value="1"/>
</dbReference>
<dbReference type="Proteomes" id="UP001620645">
    <property type="component" value="Unassembled WGS sequence"/>
</dbReference>
<evidence type="ECO:0000259" key="3">
    <source>
        <dbReference type="PROSITE" id="PS50202"/>
    </source>
</evidence>
<dbReference type="EMBL" id="JBICCN010000417">
    <property type="protein sequence ID" value="KAL3070141.1"/>
    <property type="molecule type" value="Genomic_DNA"/>
</dbReference>
<comment type="function">
    <text evidence="1">Central component in molecular interactions underlying sperm crawling. Forms an extensive filament system that extends from sperm villipoda, along the leading edge of the pseudopod.</text>
</comment>
<gene>
    <name evidence="4" type="ORF">niasHS_016850</name>
</gene>
<dbReference type="InterPro" id="IPR000535">
    <property type="entry name" value="MSP_dom"/>
</dbReference>
<comment type="caution">
    <text evidence="4">The sequence shown here is derived from an EMBL/GenBank/DDBJ whole genome shotgun (WGS) entry which is preliminary data.</text>
</comment>
<dbReference type="InterPro" id="IPR013783">
    <property type="entry name" value="Ig-like_fold"/>
</dbReference>
<reference evidence="4 5" key="1">
    <citation type="submission" date="2024-10" db="EMBL/GenBank/DDBJ databases">
        <authorList>
            <person name="Kim D."/>
        </authorList>
    </citation>
    <scope>NUCLEOTIDE SEQUENCE [LARGE SCALE GENOMIC DNA]</scope>
    <source>
        <strain evidence="4">Taebaek</strain>
    </source>
</reference>
<organism evidence="4 5">
    <name type="scientific">Heterodera schachtii</name>
    <name type="common">Sugarbeet cyst nematode worm</name>
    <name type="synonym">Tylenchus schachtii</name>
    <dbReference type="NCBI Taxonomy" id="97005"/>
    <lineage>
        <taxon>Eukaryota</taxon>
        <taxon>Metazoa</taxon>
        <taxon>Ecdysozoa</taxon>
        <taxon>Nematoda</taxon>
        <taxon>Chromadorea</taxon>
        <taxon>Rhabditida</taxon>
        <taxon>Tylenchina</taxon>
        <taxon>Tylenchomorpha</taxon>
        <taxon>Tylenchoidea</taxon>
        <taxon>Heteroderidae</taxon>
        <taxon>Heteroderinae</taxon>
        <taxon>Heterodera</taxon>
    </lineage>
</organism>
<keyword evidence="1" id="KW-0963">Cytoplasm</keyword>
<sequence>MFSTITHQTPTKPARQQQQWRNFHQRTSQQCPRRRSSSTPPFDKLATAWVVVTNPGTKRIGYNFKTATRRAGSAFKTTKPKRINTIPPNGTLGPKKSVKVAITCDAFKRDSEDTKGDRGVDQNAGLSRHRVQARVVPGTRNGAQQELDVQHLMEGCFVTSTWT</sequence>
<accession>A0ABD2HUA2</accession>
<dbReference type="InterPro" id="IPR008962">
    <property type="entry name" value="PapD-like_sf"/>
</dbReference>
<dbReference type="Pfam" id="PF00635">
    <property type="entry name" value="Motile_Sperm"/>
    <property type="match status" value="1"/>
</dbReference>
<evidence type="ECO:0000313" key="5">
    <source>
        <dbReference type="Proteomes" id="UP001620645"/>
    </source>
</evidence>
<dbReference type="PROSITE" id="PS50202">
    <property type="entry name" value="MSP"/>
    <property type="match status" value="1"/>
</dbReference>
<name>A0ABD2HUA2_HETSC</name>
<dbReference type="Gene3D" id="2.60.40.10">
    <property type="entry name" value="Immunoglobulins"/>
    <property type="match status" value="1"/>
</dbReference>
<evidence type="ECO:0000313" key="4">
    <source>
        <dbReference type="EMBL" id="KAL3070141.1"/>
    </source>
</evidence>
<keyword evidence="1" id="KW-0206">Cytoskeleton</keyword>
<evidence type="ECO:0000256" key="1">
    <source>
        <dbReference type="RuleBase" id="RU003425"/>
    </source>
</evidence>
<evidence type="ECO:0000256" key="2">
    <source>
        <dbReference type="SAM" id="MobiDB-lite"/>
    </source>
</evidence>
<proteinExistence type="predicted"/>
<feature type="region of interest" description="Disordered" evidence="2">
    <location>
        <begin position="1"/>
        <end position="20"/>
    </location>
</feature>
<protein>
    <recommendedName>
        <fullName evidence="1">Major sperm protein</fullName>
    </recommendedName>
</protein>